<protein>
    <submittedName>
        <fullName evidence="2">Uncharacterized protein</fullName>
    </submittedName>
</protein>
<organism evidence="2 3">
    <name type="scientific">Lyophyllum shimeji</name>
    <name type="common">Hon-shimeji</name>
    <name type="synonym">Tricholoma shimeji</name>
    <dbReference type="NCBI Taxonomy" id="47721"/>
    <lineage>
        <taxon>Eukaryota</taxon>
        <taxon>Fungi</taxon>
        <taxon>Dikarya</taxon>
        <taxon>Basidiomycota</taxon>
        <taxon>Agaricomycotina</taxon>
        <taxon>Agaricomycetes</taxon>
        <taxon>Agaricomycetidae</taxon>
        <taxon>Agaricales</taxon>
        <taxon>Tricholomatineae</taxon>
        <taxon>Lyophyllaceae</taxon>
        <taxon>Lyophyllum</taxon>
    </lineage>
</organism>
<sequence>MNFTNINDPAGVQTLLDQLRASKAWQEAVSVTPAALDQQPAPASSSRATSASSSASVADLLSRLQSSPSWRPSDTTAGEHGSEHGSEHNISNSVSPVPIESTLAKPLIPSPRTKAPDPRTLTFQQALPHLAQLADDPQFVAAITQLKKEQDDLERQLWEERRNIHRRYDEKVKVATTKASMIGDSGLSKHEADMLQSGLKKELEKFDRDRVLVAWDGLISRQQTVLAQHNVPTMYPTTESVDRERQQRVMQVLEGILRT</sequence>
<feature type="compositionally biased region" description="Low complexity" evidence="1">
    <location>
        <begin position="41"/>
        <end position="58"/>
    </location>
</feature>
<dbReference type="EMBL" id="BRPK01000001">
    <property type="protein sequence ID" value="GLB33431.1"/>
    <property type="molecule type" value="Genomic_DNA"/>
</dbReference>
<name>A0A9P3UJK3_LYOSH</name>
<evidence type="ECO:0000313" key="3">
    <source>
        <dbReference type="Proteomes" id="UP001063166"/>
    </source>
</evidence>
<evidence type="ECO:0000313" key="2">
    <source>
        <dbReference type="EMBL" id="GLB33431.1"/>
    </source>
</evidence>
<evidence type="ECO:0000256" key="1">
    <source>
        <dbReference type="SAM" id="MobiDB-lite"/>
    </source>
</evidence>
<proteinExistence type="predicted"/>
<dbReference type="Proteomes" id="UP001063166">
    <property type="component" value="Unassembled WGS sequence"/>
</dbReference>
<gene>
    <name evidence="2" type="ORF">LshimejAT787_0103150</name>
</gene>
<keyword evidence="3" id="KW-1185">Reference proteome</keyword>
<reference evidence="2" key="1">
    <citation type="submission" date="2022-07" db="EMBL/GenBank/DDBJ databases">
        <title>The genome of Lyophyllum shimeji provides insight into the initial evolution of ectomycorrhizal fungal genome.</title>
        <authorList>
            <person name="Kobayashi Y."/>
            <person name="Shibata T."/>
            <person name="Hirakawa H."/>
            <person name="Shigenobu S."/>
            <person name="Nishiyama T."/>
            <person name="Yamada A."/>
            <person name="Hasebe M."/>
            <person name="Kawaguchi M."/>
        </authorList>
    </citation>
    <scope>NUCLEOTIDE SEQUENCE</scope>
    <source>
        <strain evidence="2">AT787</strain>
    </source>
</reference>
<dbReference type="OrthoDB" id="21617at2759"/>
<feature type="compositionally biased region" description="Polar residues" evidence="1">
    <location>
        <begin position="63"/>
        <end position="76"/>
    </location>
</feature>
<dbReference type="AlphaFoldDB" id="A0A9P3UJK3"/>
<comment type="caution">
    <text evidence="2">The sequence shown here is derived from an EMBL/GenBank/DDBJ whole genome shotgun (WGS) entry which is preliminary data.</text>
</comment>
<feature type="region of interest" description="Disordered" evidence="1">
    <location>
        <begin position="33"/>
        <end position="96"/>
    </location>
</feature>
<accession>A0A9P3UJK3</accession>